<evidence type="ECO:0000259" key="7">
    <source>
        <dbReference type="PROSITE" id="PS51004"/>
    </source>
</evidence>
<dbReference type="Pfam" id="PF01437">
    <property type="entry name" value="PSI"/>
    <property type="match status" value="1"/>
</dbReference>
<comment type="subcellular location">
    <subcellularLocation>
        <location evidence="1">Membrane</location>
    </subcellularLocation>
</comment>
<gene>
    <name evidence="8" type="ORF">AB205_0028570</name>
</gene>
<dbReference type="InterPro" id="IPR002165">
    <property type="entry name" value="Plexin_repeat"/>
</dbReference>
<feature type="non-terminal residue" evidence="8">
    <location>
        <position position="272"/>
    </location>
</feature>
<dbReference type="GO" id="GO:0007411">
    <property type="term" value="P:axon guidance"/>
    <property type="evidence" value="ECO:0007669"/>
    <property type="project" value="TreeGrafter"/>
</dbReference>
<keyword evidence="4" id="KW-0325">Glycoprotein</keyword>
<dbReference type="GO" id="GO:0005886">
    <property type="term" value="C:plasma membrane"/>
    <property type="evidence" value="ECO:0007669"/>
    <property type="project" value="TreeGrafter"/>
</dbReference>
<dbReference type="GO" id="GO:0030215">
    <property type="term" value="F:semaphorin receptor binding"/>
    <property type="evidence" value="ECO:0007669"/>
    <property type="project" value="InterPro"/>
</dbReference>
<dbReference type="PROSITE" id="PS51004">
    <property type="entry name" value="SEMA"/>
    <property type="match status" value="1"/>
</dbReference>
<proteinExistence type="predicted"/>
<keyword evidence="9" id="KW-1185">Reference proteome</keyword>
<dbReference type="FunFam" id="3.30.1680.10:FF:000007">
    <property type="entry name" value="semaphorin-6A isoform X1"/>
    <property type="match status" value="1"/>
</dbReference>
<dbReference type="GO" id="GO:0001755">
    <property type="term" value="P:neural crest cell migration"/>
    <property type="evidence" value="ECO:0007669"/>
    <property type="project" value="TreeGrafter"/>
</dbReference>
<dbReference type="Gene3D" id="3.30.1680.10">
    <property type="entry name" value="ligand-binding face of the semaphorins, domain 2"/>
    <property type="match status" value="1"/>
</dbReference>
<feature type="domain" description="Sema" evidence="7">
    <location>
        <begin position="1"/>
        <end position="208"/>
    </location>
</feature>
<protein>
    <recommendedName>
        <fullName evidence="7">Sema domain-containing protein</fullName>
    </recommendedName>
</protein>
<evidence type="ECO:0000256" key="3">
    <source>
        <dbReference type="ARBA" id="ARBA00023157"/>
    </source>
</evidence>
<evidence type="ECO:0000256" key="4">
    <source>
        <dbReference type="ARBA" id="ARBA00023180"/>
    </source>
</evidence>
<dbReference type="Pfam" id="PF01403">
    <property type="entry name" value="Sema"/>
    <property type="match status" value="1"/>
</dbReference>
<dbReference type="Proteomes" id="UP000228934">
    <property type="component" value="Unassembled WGS sequence"/>
</dbReference>
<dbReference type="PANTHER" id="PTHR11036">
    <property type="entry name" value="SEMAPHORIN"/>
    <property type="match status" value="1"/>
</dbReference>
<reference evidence="9" key="1">
    <citation type="journal article" date="2017" name="Nat. Commun.">
        <title>The North American bullfrog draft genome provides insight into hormonal regulation of long noncoding RNA.</title>
        <authorList>
            <person name="Hammond S.A."/>
            <person name="Warren R.L."/>
            <person name="Vandervalk B.P."/>
            <person name="Kucuk E."/>
            <person name="Khan H."/>
            <person name="Gibb E.A."/>
            <person name="Pandoh P."/>
            <person name="Kirk H."/>
            <person name="Zhao Y."/>
            <person name="Jones M."/>
            <person name="Mungall A.J."/>
            <person name="Coope R."/>
            <person name="Pleasance S."/>
            <person name="Moore R.A."/>
            <person name="Holt R.A."/>
            <person name="Round J.M."/>
            <person name="Ohora S."/>
            <person name="Walle B.V."/>
            <person name="Veldhoen N."/>
            <person name="Helbing C.C."/>
            <person name="Birol I."/>
        </authorList>
    </citation>
    <scope>NUCLEOTIDE SEQUENCE [LARGE SCALE GENOMIC DNA]</scope>
</reference>
<dbReference type="SUPFAM" id="SSF103575">
    <property type="entry name" value="Plexin repeat"/>
    <property type="match status" value="1"/>
</dbReference>
<dbReference type="Gene3D" id="2.130.10.10">
    <property type="entry name" value="YVTN repeat-like/Quinoprotein amine dehydrogenase"/>
    <property type="match status" value="1"/>
</dbReference>
<dbReference type="PANTHER" id="PTHR11036:SF12">
    <property type="entry name" value="SEMAPHORIN-6A"/>
    <property type="match status" value="1"/>
</dbReference>
<evidence type="ECO:0000313" key="9">
    <source>
        <dbReference type="Proteomes" id="UP000228934"/>
    </source>
</evidence>
<dbReference type="SUPFAM" id="SSF101912">
    <property type="entry name" value="Sema domain"/>
    <property type="match status" value="1"/>
</dbReference>
<evidence type="ECO:0000313" key="8">
    <source>
        <dbReference type="EMBL" id="PIO36017.1"/>
    </source>
</evidence>
<evidence type="ECO:0000256" key="1">
    <source>
        <dbReference type="ARBA" id="ARBA00004370"/>
    </source>
</evidence>
<sequence length="272" mass="30218">MHNCGVTKKFWEMSHCSIPGSAVCAYDMADIASVFTGRFKEQKSPDSTWTPVPDERVPKPRPGCCAGSATVEKYATSNDLPDDTLNFIKTHPLMDEAVPSIVNRPLFLRTMVRYRLTKIAVDTAAGPHQNHTVVFLGSERGVVLKFLARTGYSGFLSDSLFLEEMNVYNPEKCSYEGTDDKRIIGMQLDKQNNALYVAFSTCVVWVPLARCERHVKCKKTCIASRDPYCVWMRDAGTCLQLTPGAKAPFEQDVEHGNTDGLGDCQNSFVALN</sequence>
<dbReference type="InterPro" id="IPR027231">
    <property type="entry name" value="Semaphorin"/>
</dbReference>
<dbReference type="AlphaFoldDB" id="A0A2G9S7D2"/>
<dbReference type="GO" id="GO:0071526">
    <property type="term" value="P:semaphorin-plexin signaling pathway"/>
    <property type="evidence" value="ECO:0007669"/>
    <property type="project" value="TreeGrafter"/>
</dbReference>
<dbReference type="InterPro" id="IPR015943">
    <property type="entry name" value="WD40/YVTN_repeat-like_dom_sf"/>
</dbReference>
<dbReference type="EMBL" id="KV925379">
    <property type="protein sequence ID" value="PIO36017.1"/>
    <property type="molecule type" value="Genomic_DNA"/>
</dbReference>
<evidence type="ECO:0000256" key="6">
    <source>
        <dbReference type="SAM" id="MobiDB-lite"/>
    </source>
</evidence>
<dbReference type="GO" id="GO:0045499">
    <property type="term" value="F:chemorepellent activity"/>
    <property type="evidence" value="ECO:0007669"/>
    <property type="project" value="TreeGrafter"/>
</dbReference>
<comment type="caution">
    <text evidence="5">Lacks conserved residue(s) required for the propagation of feature annotation.</text>
</comment>
<dbReference type="OrthoDB" id="9988752at2759"/>
<organism evidence="8 9">
    <name type="scientific">Aquarana catesbeiana</name>
    <name type="common">American bullfrog</name>
    <name type="synonym">Rana catesbeiana</name>
    <dbReference type="NCBI Taxonomy" id="8400"/>
    <lineage>
        <taxon>Eukaryota</taxon>
        <taxon>Metazoa</taxon>
        <taxon>Chordata</taxon>
        <taxon>Craniata</taxon>
        <taxon>Vertebrata</taxon>
        <taxon>Euteleostomi</taxon>
        <taxon>Amphibia</taxon>
        <taxon>Batrachia</taxon>
        <taxon>Anura</taxon>
        <taxon>Neobatrachia</taxon>
        <taxon>Ranoidea</taxon>
        <taxon>Ranidae</taxon>
        <taxon>Aquarana</taxon>
    </lineage>
</organism>
<accession>A0A2G9S7D2</accession>
<dbReference type="InterPro" id="IPR036352">
    <property type="entry name" value="Semap_dom_sf"/>
</dbReference>
<dbReference type="GO" id="GO:2001224">
    <property type="term" value="P:positive regulation of neuron migration"/>
    <property type="evidence" value="ECO:0007669"/>
    <property type="project" value="TreeGrafter"/>
</dbReference>
<keyword evidence="3" id="KW-1015">Disulfide bond</keyword>
<feature type="region of interest" description="Disordered" evidence="6">
    <location>
        <begin position="42"/>
        <end position="61"/>
    </location>
</feature>
<name>A0A2G9S7D2_AQUCT</name>
<evidence type="ECO:0000256" key="2">
    <source>
        <dbReference type="ARBA" id="ARBA00023136"/>
    </source>
</evidence>
<dbReference type="SMART" id="SM00630">
    <property type="entry name" value="Sema"/>
    <property type="match status" value="1"/>
</dbReference>
<keyword evidence="2" id="KW-0472">Membrane</keyword>
<dbReference type="InterPro" id="IPR001627">
    <property type="entry name" value="Semap_dom"/>
</dbReference>
<evidence type="ECO:0000256" key="5">
    <source>
        <dbReference type="PROSITE-ProRule" id="PRU00352"/>
    </source>
</evidence>